<evidence type="ECO:0000313" key="3">
    <source>
        <dbReference type="EMBL" id="QDT58859.1"/>
    </source>
</evidence>
<sequence length="270" mass="29037">MFNISLLQTNGNGKGTRYRVSKSPFVIGRHESCDLTLPSRTVSRQHCTVVFDNSTVILRDLGSRNGTEVEGVVLNPEQPVALAHHAMIQVGEYSFRVSVRDAKTKQPYVPAEVDLSTVSGAIVSPQHKGADKLLSELDELASRLDLFDEGAPDAATQTKEIKPDNKPSPNPPSKAKKASTGNKEPDEAKQASVKPAESPKDATAVESTEEIPSAEEGSTEESEESAGWGTGWLKKKKGAEPGKLPNHLRQKGPSDSTDAANQALKSFLKK</sequence>
<feature type="domain" description="FHA" evidence="2">
    <location>
        <begin position="25"/>
        <end position="74"/>
    </location>
</feature>
<feature type="compositionally biased region" description="Polar residues" evidence="1">
    <location>
        <begin position="253"/>
        <end position="264"/>
    </location>
</feature>
<feature type="region of interest" description="Disordered" evidence="1">
    <location>
        <begin position="154"/>
        <end position="270"/>
    </location>
</feature>
<dbReference type="SMART" id="SM00240">
    <property type="entry name" value="FHA"/>
    <property type="match status" value="1"/>
</dbReference>
<accession>A0A517SRX1</accession>
<reference evidence="3 4" key="1">
    <citation type="submission" date="2019-02" db="EMBL/GenBank/DDBJ databases">
        <title>Deep-cultivation of Planctomycetes and their phenomic and genomic characterization uncovers novel biology.</title>
        <authorList>
            <person name="Wiegand S."/>
            <person name="Jogler M."/>
            <person name="Boedeker C."/>
            <person name="Pinto D."/>
            <person name="Vollmers J."/>
            <person name="Rivas-Marin E."/>
            <person name="Kohn T."/>
            <person name="Peeters S.H."/>
            <person name="Heuer A."/>
            <person name="Rast P."/>
            <person name="Oberbeckmann S."/>
            <person name="Bunk B."/>
            <person name="Jeske O."/>
            <person name="Meyerdierks A."/>
            <person name="Storesund J.E."/>
            <person name="Kallscheuer N."/>
            <person name="Luecker S."/>
            <person name="Lage O.M."/>
            <person name="Pohl T."/>
            <person name="Merkel B.J."/>
            <person name="Hornburger P."/>
            <person name="Mueller R.-W."/>
            <person name="Bruemmer F."/>
            <person name="Labrenz M."/>
            <person name="Spormann A.M."/>
            <person name="Op den Camp H."/>
            <person name="Overmann J."/>
            <person name="Amann R."/>
            <person name="Jetten M.S.M."/>
            <person name="Mascher T."/>
            <person name="Medema M.H."/>
            <person name="Devos D.P."/>
            <person name="Kaster A.-K."/>
            <person name="Ovreas L."/>
            <person name="Rohde M."/>
            <person name="Galperin M.Y."/>
            <person name="Jogler C."/>
        </authorList>
    </citation>
    <scope>NUCLEOTIDE SEQUENCE [LARGE SCALE GENOMIC DNA]</scope>
    <source>
        <strain evidence="3 4">SV_7m_r</strain>
    </source>
</reference>
<evidence type="ECO:0000256" key="1">
    <source>
        <dbReference type="SAM" id="MobiDB-lite"/>
    </source>
</evidence>
<dbReference type="SUPFAM" id="SSF49879">
    <property type="entry name" value="SMAD/FHA domain"/>
    <property type="match status" value="1"/>
</dbReference>
<dbReference type="PROSITE" id="PS50006">
    <property type="entry name" value="FHA_DOMAIN"/>
    <property type="match status" value="1"/>
</dbReference>
<evidence type="ECO:0000259" key="2">
    <source>
        <dbReference type="PROSITE" id="PS50006"/>
    </source>
</evidence>
<dbReference type="InterPro" id="IPR050923">
    <property type="entry name" value="Cell_Proc_Reg/RNA_Proc"/>
</dbReference>
<dbReference type="CDD" id="cd00060">
    <property type="entry name" value="FHA"/>
    <property type="match status" value="1"/>
</dbReference>
<proteinExistence type="predicted"/>
<dbReference type="InterPro" id="IPR000253">
    <property type="entry name" value="FHA_dom"/>
</dbReference>
<evidence type="ECO:0000313" key="4">
    <source>
        <dbReference type="Proteomes" id="UP000315003"/>
    </source>
</evidence>
<dbReference type="InterPro" id="IPR008984">
    <property type="entry name" value="SMAD_FHA_dom_sf"/>
</dbReference>
<organism evidence="3 4">
    <name type="scientific">Stieleria bergensis</name>
    <dbReference type="NCBI Taxonomy" id="2528025"/>
    <lineage>
        <taxon>Bacteria</taxon>
        <taxon>Pseudomonadati</taxon>
        <taxon>Planctomycetota</taxon>
        <taxon>Planctomycetia</taxon>
        <taxon>Pirellulales</taxon>
        <taxon>Pirellulaceae</taxon>
        <taxon>Stieleria</taxon>
    </lineage>
</organism>
<dbReference type="Proteomes" id="UP000315003">
    <property type="component" value="Chromosome"/>
</dbReference>
<dbReference type="OrthoDB" id="256833at2"/>
<dbReference type="PANTHER" id="PTHR23308">
    <property type="entry name" value="NUCLEAR INHIBITOR OF PROTEIN PHOSPHATASE-1"/>
    <property type="match status" value="1"/>
</dbReference>
<dbReference type="Pfam" id="PF00498">
    <property type="entry name" value="FHA"/>
    <property type="match status" value="1"/>
</dbReference>
<name>A0A517SRX1_9BACT</name>
<dbReference type="RefSeq" id="WP_145270325.1">
    <property type="nucleotide sequence ID" value="NZ_CP036272.1"/>
</dbReference>
<dbReference type="Gene3D" id="2.60.200.20">
    <property type="match status" value="1"/>
</dbReference>
<protein>
    <submittedName>
        <fullName evidence="3">FHA domain protein</fullName>
    </submittedName>
</protein>
<feature type="compositionally biased region" description="Acidic residues" evidence="1">
    <location>
        <begin position="207"/>
        <end position="224"/>
    </location>
</feature>
<dbReference type="EMBL" id="CP036272">
    <property type="protein sequence ID" value="QDT58859.1"/>
    <property type="molecule type" value="Genomic_DNA"/>
</dbReference>
<gene>
    <name evidence="3" type="ORF">SV7mr_13600</name>
</gene>
<dbReference type="AlphaFoldDB" id="A0A517SRX1"/>
<keyword evidence="4" id="KW-1185">Reference proteome</keyword>